<evidence type="ECO:0000256" key="1">
    <source>
        <dbReference type="SAM" id="Phobius"/>
    </source>
</evidence>
<feature type="transmembrane region" description="Helical" evidence="1">
    <location>
        <begin position="49"/>
        <end position="73"/>
    </location>
</feature>
<keyword evidence="1" id="KW-0812">Transmembrane</keyword>
<keyword evidence="1" id="KW-0472">Membrane</keyword>
<accession>A0A9P6E9I5</accession>
<name>A0A9P6E9I5_9AGAR</name>
<evidence type="ECO:0000313" key="3">
    <source>
        <dbReference type="Proteomes" id="UP000807306"/>
    </source>
</evidence>
<keyword evidence="3" id="KW-1185">Reference proteome</keyword>
<reference evidence="2" key="1">
    <citation type="submission" date="2020-11" db="EMBL/GenBank/DDBJ databases">
        <authorList>
            <consortium name="DOE Joint Genome Institute"/>
            <person name="Ahrendt S."/>
            <person name="Riley R."/>
            <person name="Andreopoulos W."/>
            <person name="Labutti K."/>
            <person name="Pangilinan J."/>
            <person name="Ruiz-Duenas F.J."/>
            <person name="Barrasa J.M."/>
            <person name="Sanchez-Garcia M."/>
            <person name="Camarero S."/>
            <person name="Miyauchi S."/>
            <person name="Serrano A."/>
            <person name="Linde D."/>
            <person name="Babiker R."/>
            <person name="Drula E."/>
            <person name="Ayuso-Fernandez I."/>
            <person name="Pacheco R."/>
            <person name="Padilla G."/>
            <person name="Ferreira P."/>
            <person name="Barriuso J."/>
            <person name="Kellner H."/>
            <person name="Castanera R."/>
            <person name="Alfaro M."/>
            <person name="Ramirez L."/>
            <person name="Pisabarro A.G."/>
            <person name="Kuo A."/>
            <person name="Tritt A."/>
            <person name="Lipzen A."/>
            <person name="He G."/>
            <person name="Yan M."/>
            <person name="Ng V."/>
            <person name="Cullen D."/>
            <person name="Martin F."/>
            <person name="Rosso M.-N."/>
            <person name="Henrissat B."/>
            <person name="Hibbett D."/>
            <person name="Martinez A.T."/>
            <person name="Grigoriev I.V."/>
        </authorList>
    </citation>
    <scope>NUCLEOTIDE SEQUENCE</scope>
    <source>
        <strain evidence="2">CBS 506.95</strain>
    </source>
</reference>
<organism evidence="2 3">
    <name type="scientific">Crepidotus variabilis</name>
    <dbReference type="NCBI Taxonomy" id="179855"/>
    <lineage>
        <taxon>Eukaryota</taxon>
        <taxon>Fungi</taxon>
        <taxon>Dikarya</taxon>
        <taxon>Basidiomycota</taxon>
        <taxon>Agaricomycotina</taxon>
        <taxon>Agaricomycetes</taxon>
        <taxon>Agaricomycetidae</taxon>
        <taxon>Agaricales</taxon>
        <taxon>Agaricineae</taxon>
        <taxon>Crepidotaceae</taxon>
        <taxon>Crepidotus</taxon>
    </lineage>
</organism>
<gene>
    <name evidence="2" type="ORF">CPB83DRAFT_596187</name>
</gene>
<keyword evidence="1" id="KW-1133">Transmembrane helix</keyword>
<dbReference type="OrthoDB" id="3346251at2759"/>
<feature type="transmembrane region" description="Helical" evidence="1">
    <location>
        <begin position="93"/>
        <end position="113"/>
    </location>
</feature>
<evidence type="ECO:0000313" key="2">
    <source>
        <dbReference type="EMBL" id="KAF9524799.1"/>
    </source>
</evidence>
<protein>
    <submittedName>
        <fullName evidence="2">Uncharacterized protein</fullName>
    </submittedName>
</protein>
<feature type="transmembrane region" description="Helical" evidence="1">
    <location>
        <begin position="259"/>
        <end position="282"/>
    </location>
</feature>
<dbReference type="Proteomes" id="UP000807306">
    <property type="component" value="Unassembled WGS sequence"/>
</dbReference>
<sequence>MTITPWTLVFLADTRLPGVYALIGLYVWEWLTSLKFDLEFVIGKKKFKWPLIFYHLCRYLPIVYLAVLLTVLYSMNPTGFTPGLTGLLNCRTLYMLLHFTSHGCVALASLNLALRTMALWPSNRLVKIVIISLMLGNWVFIGVAYYRSFESYWRRPSSATIPCLGWEASPDGTIGILAYSLCFDLLVLALALYKIVGIHRVSLPQRSHGRVTYTLFAQGIGYFVVCSVLDLGSIIAYGYSRRYFPDSLVTVSTEAQLSAYYSSATWCLYCGLITQVVSPLAACRMVRGLSAAASGDETQANSSSATIANRKNRRSIRFRHTITEDWLRS</sequence>
<feature type="transmembrane region" description="Helical" evidence="1">
    <location>
        <begin position="174"/>
        <end position="193"/>
    </location>
</feature>
<proteinExistence type="predicted"/>
<comment type="caution">
    <text evidence="2">The sequence shown here is derived from an EMBL/GenBank/DDBJ whole genome shotgun (WGS) entry which is preliminary data.</text>
</comment>
<feature type="transmembrane region" description="Helical" evidence="1">
    <location>
        <begin position="213"/>
        <end position="239"/>
    </location>
</feature>
<dbReference type="EMBL" id="MU157893">
    <property type="protein sequence ID" value="KAF9524799.1"/>
    <property type="molecule type" value="Genomic_DNA"/>
</dbReference>
<dbReference type="AlphaFoldDB" id="A0A9P6E9I5"/>
<feature type="transmembrane region" description="Helical" evidence="1">
    <location>
        <begin position="125"/>
        <end position="146"/>
    </location>
</feature>